<organism evidence="2 3">
    <name type="scientific">Nocardiopsis alborubida</name>
    <dbReference type="NCBI Taxonomy" id="146802"/>
    <lineage>
        <taxon>Bacteria</taxon>
        <taxon>Bacillati</taxon>
        <taxon>Actinomycetota</taxon>
        <taxon>Actinomycetes</taxon>
        <taxon>Streptosporangiales</taxon>
        <taxon>Nocardiopsidaceae</taxon>
        <taxon>Nocardiopsis</taxon>
    </lineage>
</organism>
<keyword evidence="1" id="KW-0472">Membrane</keyword>
<feature type="transmembrane region" description="Helical" evidence="1">
    <location>
        <begin position="20"/>
        <end position="42"/>
    </location>
</feature>
<comment type="caution">
    <text evidence="2">The sequence shown here is derived from an EMBL/GenBank/DDBJ whole genome shotgun (WGS) entry which is preliminary data.</text>
</comment>
<proteinExistence type="predicted"/>
<dbReference type="EMBL" id="JAAXPG010000001">
    <property type="protein sequence ID" value="NKY96271.1"/>
    <property type="molecule type" value="Genomic_DNA"/>
</dbReference>
<evidence type="ECO:0000313" key="2">
    <source>
        <dbReference type="EMBL" id="NKY96271.1"/>
    </source>
</evidence>
<accession>A0A7X6M7T8</accession>
<sequence>MAAAQTSNLLMLGFLMVGQSALNTLPFAPGIAALCLVLALFVQLHRLWILRRTAIAVELNLPLAEKDREETPD</sequence>
<dbReference type="AlphaFoldDB" id="A0A7X6M7T8"/>
<keyword evidence="1" id="KW-1133">Transmembrane helix</keyword>
<keyword evidence="1" id="KW-0812">Transmembrane</keyword>
<dbReference type="Proteomes" id="UP000553209">
    <property type="component" value="Unassembled WGS sequence"/>
</dbReference>
<name>A0A7X6M7T8_9ACTN</name>
<evidence type="ECO:0000256" key="1">
    <source>
        <dbReference type="SAM" id="Phobius"/>
    </source>
</evidence>
<gene>
    <name evidence="2" type="ORF">HGB44_01070</name>
</gene>
<keyword evidence="3" id="KW-1185">Reference proteome</keyword>
<protein>
    <submittedName>
        <fullName evidence="2">Uncharacterized protein</fullName>
    </submittedName>
</protein>
<reference evidence="2 3" key="1">
    <citation type="submission" date="2020-04" db="EMBL/GenBank/DDBJ databases">
        <title>MicrobeNet Type strains.</title>
        <authorList>
            <person name="Nicholson A.C."/>
        </authorList>
    </citation>
    <scope>NUCLEOTIDE SEQUENCE [LARGE SCALE GENOMIC DNA]</scope>
    <source>
        <strain evidence="2 3">ATCC 23612</strain>
    </source>
</reference>
<evidence type="ECO:0000313" key="3">
    <source>
        <dbReference type="Proteomes" id="UP000553209"/>
    </source>
</evidence>
<dbReference type="RefSeq" id="WP_061081128.1">
    <property type="nucleotide sequence ID" value="NZ_JAAXPG010000001.1"/>
</dbReference>